<reference evidence="1 2" key="1">
    <citation type="journal article" date="2015" name="Nat. Commun.">
        <title>Outbred genome sequencing and CRISPR/Cas9 gene editing in butterflies.</title>
        <authorList>
            <person name="Li X."/>
            <person name="Fan D."/>
            <person name="Zhang W."/>
            <person name="Liu G."/>
            <person name="Zhang L."/>
            <person name="Zhao L."/>
            <person name="Fang X."/>
            <person name="Chen L."/>
            <person name="Dong Y."/>
            <person name="Chen Y."/>
            <person name="Ding Y."/>
            <person name="Zhao R."/>
            <person name="Feng M."/>
            <person name="Zhu Y."/>
            <person name="Feng Y."/>
            <person name="Jiang X."/>
            <person name="Zhu D."/>
            <person name="Xiang H."/>
            <person name="Feng X."/>
            <person name="Li S."/>
            <person name="Wang J."/>
            <person name="Zhang G."/>
            <person name="Kronforst M.R."/>
            <person name="Wang W."/>
        </authorList>
    </citation>
    <scope>NUCLEOTIDE SEQUENCE [LARGE SCALE GENOMIC DNA]</scope>
    <source>
        <strain evidence="1">Ya'a_city_454_Px</strain>
        <tissue evidence="1">Whole body</tissue>
    </source>
</reference>
<evidence type="ECO:0000313" key="1">
    <source>
        <dbReference type="EMBL" id="KPI91857.1"/>
    </source>
</evidence>
<accession>A0A194PF02</accession>
<gene>
    <name evidence="1" type="ORF">RR46_08283</name>
</gene>
<dbReference type="Proteomes" id="UP000053268">
    <property type="component" value="Unassembled WGS sequence"/>
</dbReference>
<keyword evidence="2" id="KW-1185">Reference proteome</keyword>
<name>A0A194PF02_PAPXU</name>
<dbReference type="EMBL" id="KQ459605">
    <property type="protein sequence ID" value="KPI91857.1"/>
    <property type="molecule type" value="Genomic_DNA"/>
</dbReference>
<dbReference type="AlphaFoldDB" id="A0A194PF02"/>
<organism evidence="1 2">
    <name type="scientific">Papilio xuthus</name>
    <name type="common">Asian swallowtail butterfly</name>
    <dbReference type="NCBI Taxonomy" id="66420"/>
    <lineage>
        <taxon>Eukaryota</taxon>
        <taxon>Metazoa</taxon>
        <taxon>Ecdysozoa</taxon>
        <taxon>Arthropoda</taxon>
        <taxon>Hexapoda</taxon>
        <taxon>Insecta</taxon>
        <taxon>Pterygota</taxon>
        <taxon>Neoptera</taxon>
        <taxon>Endopterygota</taxon>
        <taxon>Lepidoptera</taxon>
        <taxon>Glossata</taxon>
        <taxon>Ditrysia</taxon>
        <taxon>Papilionoidea</taxon>
        <taxon>Papilionidae</taxon>
        <taxon>Papilioninae</taxon>
        <taxon>Papilio</taxon>
    </lineage>
</organism>
<evidence type="ECO:0000313" key="2">
    <source>
        <dbReference type="Proteomes" id="UP000053268"/>
    </source>
</evidence>
<sequence>MERLAVRRISGDGIRIVWFRWRGWDYTLKRASMMIKPKGLQPNT</sequence>
<proteinExistence type="predicted"/>
<dbReference type="InterPro" id="IPR036056">
    <property type="entry name" value="Fibrinogen-like_C"/>
</dbReference>
<protein>
    <submittedName>
        <fullName evidence="1">Uncharacterized protein</fullName>
    </submittedName>
</protein>
<dbReference type="SUPFAM" id="SSF56496">
    <property type="entry name" value="Fibrinogen C-terminal domain-like"/>
    <property type="match status" value="1"/>
</dbReference>